<dbReference type="RefSeq" id="WP_270037751.1">
    <property type="nucleotide sequence ID" value="NZ_JAPDOD010000001.1"/>
</dbReference>
<proteinExistence type="inferred from homology"/>
<dbReference type="InterPro" id="IPR005119">
    <property type="entry name" value="LysR_subst-bd"/>
</dbReference>
<comment type="similarity">
    <text evidence="1">Belongs to the LysR transcriptional regulatory family.</text>
</comment>
<dbReference type="PANTHER" id="PTHR30346:SF30">
    <property type="entry name" value="SMALL NEUTRAL PROTEASE REGULATORY PROTEIN"/>
    <property type="match status" value="1"/>
</dbReference>
<protein>
    <submittedName>
        <fullName evidence="6">LysR family transcriptional regulator</fullName>
    </submittedName>
</protein>
<dbReference type="PROSITE" id="PS50931">
    <property type="entry name" value="HTH_LYSR"/>
    <property type="match status" value="1"/>
</dbReference>
<dbReference type="GO" id="GO:0003700">
    <property type="term" value="F:DNA-binding transcription factor activity"/>
    <property type="evidence" value="ECO:0007669"/>
    <property type="project" value="InterPro"/>
</dbReference>
<dbReference type="FunFam" id="1.10.10.10:FF:000001">
    <property type="entry name" value="LysR family transcriptional regulator"/>
    <property type="match status" value="1"/>
</dbReference>
<name>A0A9X3MPX1_9ACTN</name>
<evidence type="ECO:0000256" key="3">
    <source>
        <dbReference type="ARBA" id="ARBA00023125"/>
    </source>
</evidence>
<dbReference type="PRINTS" id="PR00039">
    <property type="entry name" value="HTHLYSR"/>
</dbReference>
<dbReference type="EMBL" id="JAPDOD010000001">
    <property type="protein sequence ID" value="MDA0159093.1"/>
    <property type="molecule type" value="Genomic_DNA"/>
</dbReference>
<evidence type="ECO:0000256" key="2">
    <source>
        <dbReference type="ARBA" id="ARBA00023015"/>
    </source>
</evidence>
<reference evidence="6" key="1">
    <citation type="submission" date="2022-10" db="EMBL/GenBank/DDBJ databases">
        <title>The WGS of Solirubrobacter ginsenosidimutans DSM 21036.</title>
        <authorList>
            <person name="Jiang Z."/>
        </authorList>
    </citation>
    <scope>NUCLEOTIDE SEQUENCE</scope>
    <source>
        <strain evidence="6">DSM 21036</strain>
    </source>
</reference>
<evidence type="ECO:0000313" key="6">
    <source>
        <dbReference type="EMBL" id="MDA0159093.1"/>
    </source>
</evidence>
<feature type="domain" description="HTH lysR-type" evidence="5">
    <location>
        <begin position="1"/>
        <end position="58"/>
    </location>
</feature>
<evidence type="ECO:0000313" key="7">
    <source>
        <dbReference type="Proteomes" id="UP001149140"/>
    </source>
</evidence>
<dbReference type="Gene3D" id="1.10.10.10">
    <property type="entry name" value="Winged helix-like DNA-binding domain superfamily/Winged helix DNA-binding domain"/>
    <property type="match status" value="1"/>
</dbReference>
<accession>A0A9X3MPX1</accession>
<dbReference type="InterPro" id="IPR036390">
    <property type="entry name" value="WH_DNA-bd_sf"/>
</dbReference>
<dbReference type="Proteomes" id="UP001149140">
    <property type="component" value="Unassembled WGS sequence"/>
</dbReference>
<keyword evidence="7" id="KW-1185">Reference proteome</keyword>
<comment type="caution">
    <text evidence="6">The sequence shown here is derived from an EMBL/GenBank/DDBJ whole genome shotgun (WGS) entry which is preliminary data.</text>
</comment>
<sequence length="296" mass="31289">MELRQLATFVAVAEEQGFSRAADRLGVVQSAVSATIRNLEREWGVTLFHRTTHRVELSAEGRELLPVAREALRAAGAVDGAVEELHGGLRGTLRLGIMQTTLSPGVFSAAGVIAAFRATHPAVKIEVRQAGSGSQADAVREGELDLAFVGLPQTSLPGLELTPLSRAEMQVACPPGHRLASRASVDLGALRDEPFAEMPPEWGVRIANDHAFAAAGAQRTIAYEINDLVTVADFVRHGLAIAILAPGMFPQDPLLAFVPIRHHAPAFLVSLVQPSNRPPSPAARAFAATAAAYAAT</sequence>
<dbReference type="SUPFAM" id="SSF53850">
    <property type="entry name" value="Periplasmic binding protein-like II"/>
    <property type="match status" value="1"/>
</dbReference>
<dbReference type="SUPFAM" id="SSF46785">
    <property type="entry name" value="Winged helix' DNA-binding domain"/>
    <property type="match status" value="1"/>
</dbReference>
<evidence type="ECO:0000259" key="5">
    <source>
        <dbReference type="PROSITE" id="PS50931"/>
    </source>
</evidence>
<evidence type="ECO:0000256" key="4">
    <source>
        <dbReference type="ARBA" id="ARBA00023163"/>
    </source>
</evidence>
<evidence type="ECO:0000256" key="1">
    <source>
        <dbReference type="ARBA" id="ARBA00009437"/>
    </source>
</evidence>
<dbReference type="GO" id="GO:0032993">
    <property type="term" value="C:protein-DNA complex"/>
    <property type="evidence" value="ECO:0007669"/>
    <property type="project" value="TreeGrafter"/>
</dbReference>
<gene>
    <name evidence="6" type="ORF">OM076_02350</name>
</gene>
<dbReference type="Pfam" id="PF03466">
    <property type="entry name" value="LysR_substrate"/>
    <property type="match status" value="1"/>
</dbReference>
<dbReference type="InterPro" id="IPR000847">
    <property type="entry name" value="LysR_HTH_N"/>
</dbReference>
<dbReference type="Pfam" id="PF00126">
    <property type="entry name" value="HTH_1"/>
    <property type="match status" value="1"/>
</dbReference>
<keyword evidence="3" id="KW-0238">DNA-binding</keyword>
<keyword evidence="4" id="KW-0804">Transcription</keyword>
<dbReference type="GO" id="GO:0003677">
    <property type="term" value="F:DNA binding"/>
    <property type="evidence" value="ECO:0007669"/>
    <property type="project" value="UniProtKB-KW"/>
</dbReference>
<dbReference type="Gene3D" id="3.40.190.290">
    <property type="match status" value="1"/>
</dbReference>
<keyword evidence="2" id="KW-0805">Transcription regulation</keyword>
<organism evidence="6 7">
    <name type="scientific">Solirubrobacter ginsenosidimutans</name>
    <dbReference type="NCBI Taxonomy" id="490573"/>
    <lineage>
        <taxon>Bacteria</taxon>
        <taxon>Bacillati</taxon>
        <taxon>Actinomycetota</taxon>
        <taxon>Thermoleophilia</taxon>
        <taxon>Solirubrobacterales</taxon>
        <taxon>Solirubrobacteraceae</taxon>
        <taxon>Solirubrobacter</taxon>
    </lineage>
</organism>
<dbReference type="PANTHER" id="PTHR30346">
    <property type="entry name" value="TRANSCRIPTIONAL DUAL REGULATOR HCAR-RELATED"/>
    <property type="match status" value="1"/>
</dbReference>
<dbReference type="InterPro" id="IPR036388">
    <property type="entry name" value="WH-like_DNA-bd_sf"/>
</dbReference>
<dbReference type="AlphaFoldDB" id="A0A9X3MPX1"/>